<feature type="transmembrane region" description="Helical" evidence="2">
    <location>
        <begin position="20"/>
        <end position="46"/>
    </location>
</feature>
<dbReference type="Gene3D" id="6.10.140.1910">
    <property type="match status" value="1"/>
</dbReference>
<name>A0ABV0ZMF6_9TELE</name>
<accession>A0ABV0ZMF6</accession>
<proteinExistence type="predicted"/>
<evidence type="ECO:0000256" key="2">
    <source>
        <dbReference type="SAM" id="Phobius"/>
    </source>
</evidence>
<feature type="domain" description="Potassium channel" evidence="3">
    <location>
        <begin position="1"/>
        <end position="41"/>
    </location>
</feature>
<keyword evidence="2" id="KW-1133">Transmembrane helix</keyword>
<evidence type="ECO:0000256" key="1">
    <source>
        <dbReference type="SAM" id="MobiDB-lite"/>
    </source>
</evidence>
<dbReference type="InterPro" id="IPR013099">
    <property type="entry name" value="K_chnl_dom"/>
</dbReference>
<comment type="caution">
    <text evidence="4">The sequence shown here is derived from an EMBL/GenBank/DDBJ whole genome shotgun (WGS) entry which is preliminary data.</text>
</comment>
<reference evidence="4 5" key="1">
    <citation type="submission" date="2021-06" db="EMBL/GenBank/DDBJ databases">
        <authorList>
            <person name="Palmer J.M."/>
        </authorList>
    </citation>
    <scope>NUCLEOTIDE SEQUENCE [LARGE SCALE GENOMIC DNA]</scope>
    <source>
        <strain evidence="4 5">AS_MEX2019</strain>
        <tissue evidence="4">Muscle</tissue>
    </source>
</reference>
<feature type="compositionally biased region" description="Basic residues" evidence="1">
    <location>
        <begin position="113"/>
        <end position="125"/>
    </location>
</feature>
<feature type="non-terminal residue" evidence="4">
    <location>
        <position position="1"/>
    </location>
</feature>
<dbReference type="SUPFAM" id="SSF81324">
    <property type="entry name" value="Voltage-gated potassium channels"/>
    <property type="match status" value="1"/>
</dbReference>
<dbReference type="EMBL" id="JAHRIP010066555">
    <property type="protein sequence ID" value="MEQ2306785.1"/>
    <property type="molecule type" value="Genomic_DNA"/>
</dbReference>
<feature type="region of interest" description="Disordered" evidence="1">
    <location>
        <begin position="108"/>
        <end position="131"/>
    </location>
</feature>
<keyword evidence="2" id="KW-0472">Membrane</keyword>
<dbReference type="PANTHER" id="PTHR47735">
    <property type="entry name" value="POTASSIUM VOLTAGE-GATED CHANNEL SUBFAMILY KQT MEMBER 4"/>
    <property type="match status" value="1"/>
</dbReference>
<dbReference type="Proteomes" id="UP001469553">
    <property type="component" value="Unassembled WGS sequence"/>
</dbReference>
<evidence type="ECO:0000259" key="3">
    <source>
        <dbReference type="Pfam" id="PF07885"/>
    </source>
</evidence>
<keyword evidence="2" id="KW-0812">Transmembrane</keyword>
<organism evidence="4 5">
    <name type="scientific">Ameca splendens</name>
    <dbReference type="NCBI Taxonomy" id="208324"/>
    <lineage>
        <taxon>Eukaryota</taxon>
        <taxon>Metazoa</taxon>
        <taxon>Chordata</taxon>
        <taxon>Craniata</taxon>
        <taxon>Vertebrata</taxon>
        <taxon>Euteleostomi</taxon>
        <taxon>Actinopterygii</taxon>
        <taxon>Neopterygii</taxon>
        <taxon>Teleostei</taxon>
        <taxon>Neoteleostei</taxon>
        <taxon>Acanthomorphata</taxon>
        <taxon>Ovalentaria</taxon>
        <taxon>Atherinomorphae</taxon>
        <taxon>Cyprinodontiformes</taxon>
        <taxon>Goodeidae</taxon>
        <taxon>Ameca</taxon>
    </lineage>
</organism>
<evidence type="ECO:0000313" key="4">
    <source>
        <dbReference type="EMBL" id="MEQ2306785.1"/>
    </source>
</evidence>
<dbReference type="Gene3D" id="1.10.287.70">
    <property type="match status" value="1"/>
</dbReference>
<dbReference type="PANTHER" id="PTHR47735:SF13">
    <property type="entry name" value="POTASSIUM VOLTAGE-GATED CHANNEL SUBFAMILY KQT MEMBER 1 ISOFORM X1"/>
    <property type="match status" value="1"/>
</dbReference>
<dbReference type="InterPro" id="IPR003937">
    <property type="entry name" value="K_chnl_volt-dep_KCNQ"/>
</dbReference>
<gene>
    <name evidence="4" type="primary">KCNQ1_2</name>
    <name evidence="4" type="ORF">AMECASPLE_011812</name>
</gene>
<dbReference type="Pfam" id="PF07885">
    <property type="entry name" value="Ion_trans_2"/>
    <property type="match status" value="1"/>
</dbReference>
<evidence type="ECO:0000313" key="5">
    <source>
        <dbReference type="Proteomes" id="UP001469553"/>
    </source>
</evidence>
<sequence length="248" mass="27059">VTVTTIGYGDKIPQTWIGKAIASCFSVFAISFFALPAGILGSGFALKVQQKQRQKHFNRQIPAAACLIQTLWRCYAAEKPNGCAVTWKMYILTPEGVAAAQADNSSPSIKKLNMTKKGTKRRLKSKGTGSLGVASERAVSIPQITYDHIDDSSEKKDVSFFIEEPRGTTEGINRTFRKTGPPHHSWSSFTLSCPASPVKGSGNKSTSIDISRANSLTDDLDDMSEDITLPVVTNKNHYFSCDYVLPCD</sequence>
<protein>
    <submittedName>
        <fullName evidence="4">Potassium voltage-gated channel subfamily KQT member 1</fullName>
    </submittedName>
</protein>
<keyword evidence="5" id="KW-1185">Reference proteome</keyword>